<dbReference type="PROSITE" id="PS50005">
    <property type="entry name" value="TPR"/>
    <property type="match status" value="1"/>
</dbReference>
<dbReference type="CDD" id="cd20071">
    <property type="entry name" value="SET_SMYD"/>
    <property type="match status" value="1"/>
</dbReference>
<dbReference type="InterPro" id="IPR001214">
    <property type="entry name" value="SET_dom"/>
</dbReference>
<comment type="caution">
    <text evidence="3">The sequence shown here is derived from an EMBL/GenBank/DDBJ whole genome shotgun (WGS) entry which is preliminary data.</text>
</comment>
<keyword evidence="1" id="KW-0802">TPR repeat</keyword>
<dbReference type="InterPro" id="IPR011990">
    <property type="entry name" value="TPR-like_helical_dom_sf"/>
</dbReference>
<dbReference type="Gene3D" id="2.170.270.10">
    <property type="entry name" value="SET domain"/>
    <property type="match status" value="1"/>
</dbReference>
<dbReference type="Proteomes" id="UP000077202">
    <property type="component" value="Unassembled WGS sequence"/>
</dbReference>
<dbReference type="Pfam" id="PF00515">
    <property type="entry name" value="TPR_1"/>
    <property type="match status" value="1"/>
</dbReference>
<dbReference type="PANTHER" id="PTHR47643">
    <property type="entry name" value="TPR DOMAIN PROTEIN (AFU_ORTHOLOGUE AFUA_5G12710)"/>
    <property type="match status" value="1"/>
</dbReference>
<dbReference type="SUPFAM" id="SSF82199">
    <property type="entry name" value="SET domain"/>
    <property type="match status" value="1"/>
</dbReference>
<reference evidence="3" key="1">
    <citation type="submission" date="2016-03" db="EMBL/GenBank/DDBJ databases">
        <title>Mechanisms controlling the formation of the plant cell surface in tip-growing cells are functionally conserved among land plants.</title>
        <authorList>
            <person name="Honkanen S."/>
            <person name="Jones V.A."/>
            <person name="Morieri G."/>
            <person name="Champion C."/>
            <person name="Hetherington A.J."/>
            <person name="Kelly S."/>
            <person name="Saint-Marcoux D."/>
            <person name="Proust H."/>
            <person name="Prescott H."/>
            <person name="Dolan L."/>
        </authorList>
    </citation>
    <scope>NUCLEOTIDE SEQUENCE [LARGE SCALE GENOMIC DNA]</scope>
    <source>
        <tissue evidence="3">Whole gametophyte</tissue>
    </source>
</reference>
<dbReference type="SUPFAM" id="SSF48452">
    <property type="entry name" value="TPR-like"/>
    <property type="match status" value="1"/>
</dbReference>
<dbReference type="PROSITE" id="PS50280">
    <property type="entry name" value="SET"/>
    <property type="match status" value="1"/>
</dbReference>
<organism evidence="3 4">
    <name type="scientific">Marchantia polymorpha subsp. ruderalis</name>
    <dbReference type="NCBI Taxonomy" id="1480154"/>
    <lineage>
        <taxon>Eukaryota</taxon>
        <taxon>Viridiplantae</taxon>
        <taxon>Streptophyta</taxon>
        <taxon>Embryophyta</taxon>
        <taxon>Marchantiophyta</taxon>
        <taxon>Marchantiopsida</taxon>
        <taxon>Marchantiidae</taxon>
        <taxon>Marchantiales</taxon>
        <taxon>Marchantiaceae</taxon>
        <taxon>Marchantia</taxon>
    </lineage>
</organism>
<feature type="domain" description="SET" evidence="2">
    <location>
        <begin position="163"/>
        <end position="370"/>
    </location>
</feature>
<dbReference type="SMART" id="SM00028">
    <property type="entry name" value="TPR"/>
    <property type="match status" value="2"/>
</dbReference>
<accession>A0A176WK46</accession>
<name>A0A176WK46_MARPO</name>
<sequence length="637" mass="73104">MAAEAIRAEGNDLYARGRYTQAINKYELYIELVTKEKGGLDRIVCGHSNRAQAYLQLRKYTKALEDVRKALELDPTHLKSLVRKAKALEGLKIYQDVVTIYKSLLQNFKDQLHDVHVKDFLRSLQDAERKDKMTRLGQYEELVDSYWDQPCPNGAPMMEEYVGPVELRRVERMDRGLFATKDLEPGDLLFVSNSIVTVRVPIAKGDIQISVESKSEAMHLVLDSLKRFVNHAFDNLQDFSQFQLLVQVDTLAGPYPTAPLSRDCPSMRYFTPVNALPPGLRNLMRPDLDHPTIRADFSHSTLMKVVERRQFTHWGNDHDELTGIYALPSLMNHSCTPNVTVTTMQNESVTKIFRACKSVKKGEELFYAYHNIFCPLEDRRAFYPTLCCTCARCKLEERLVAEVPALKSLEAQCSKFWEQKSSFSQLSPEERAKRRNQCIICIRLVEELLQKNSKLQILRTHEKDWIRATLIRFHRLLLDPALSLKDDALKEDQLSEMRLIFEAVRAMRTVNPGSDIALAMISEEYSRVVNQNSRKELEPHGLSDLFLTDKSVIRSDDTTQQAFNVCEKGSSRAPLPFEWSYCLWSTVSLSENNEDFKVVESIIMLVKVANYAMHEKPVLQIQVPFLAVSGNSEFHLL</sequence>
<dbReference type="InterPro" id="IPR046341">
    <property type="entry name" value="SET_dom_sf"/>
</dbReference>
<feature type="repeat" description="TPR" evidence="1">
    <location>
        <begin position="44"/>
        <end position="77"/>
    </location>
</feature>
<evidence type="ECO:0000256" key="1">
    <source>
        <dbReference type="PROSITE-ProRule" id="PRU00339"/>
    </source>
</evidence>
<evidence type="ECO:0000313" key="4">
    <source>
        <dbReference type="Proteomes" id="UP000077202"/>
    </source>
</evidence>
<dbReference type="PANTHER" id="PTHR47643:SF2">
    <property type="entry name" value="TPR DOMAIN PROTEIN (AFU_ORTHOLOGUE AFUA_5G12710)"/>
    <property type="match status" value="1"/>
</dbReference>
<dbReference type="InterPro" id="IPR019734">
    <property type="entry name" value="TPR_rpt"/>
</dbReference>
<dbReference type="Pfam" id="PF00856">
    <property type="entry name" value="SET"/>
    <property type="match status" value="1"/>
</dbReference>
<dbReference type="Gene3D" id="1.25.40.10">
    <property type="entry name" value="Tetratricopeptide repeat domain"/>
    <property type="match status" value="1"/>
</dbReference>
<dbReference type="EMBL" id="LVLJ01000640">
    <property type="protein sequence ID" value="OAE33527.1"/>
    <property type="molecule type" value="Genomic_DNA"/>
</dbReference>
<protein>
    <recommendedName>
        <fullName evidence="2">SET domain-containing protein</fullName>
    </recommendedName>
</protein>
<dbReference type="AlphaFoldDB" id="A0A176WK46"/>
<keyword evidence="4" id="KW-1185">Reference proteome</keyword>
<dbReference type="InterPro" id="IPR053209">
    <property type="entry name" value="Gramillin-biosynth_MTr"/>
</dbReference>
<evidence type="ECO:0000259" key="2">
    <source>
        <dbReference type="PROSITE" id="PS50280"/>
    </source>
</evidence>
<proteinExistence type="predicted"/>
<gene>
    <name evidence="3" type="ORF">AXG93_1467s1290</name>
</gene>
<evidence type="ECO:0000313" key="3">
    <source>
        <dbReference type="EMBL" id="OAE33527.1"/>
    </source>
</evidence>